<comment type="similarity">
    <text evidence="3">Belongs to the bZIP family.</text>
</comment>
<evidence type="ECO:0000256" key="9">
    <source>
        <dbReference type="SAM" id="MobiDB-lite"/>
    </source>
</evidence>
<dbReference type="GO" id="GO:0001228">
    <property type="term" value="F:DNA-binding transcription activator activity, RNA polymerase II-specific"/>
    <property type="evidence" value="ECO:0007669"/>
    <property type="project" value="TreeGrafter"/>
</dbReference>
<dbReference type="SMART" id="SM00338">
    <property type="entry name" value="BRLZ"/>
    <property type="match status" value="1"/>
</dbReference>
<dbReference type="InterPro" id="IPR050936">
    <property type="entry name" value="AP-1-like"/>
</dbReference>
<evidence type="ECO:0000256" key="5">
    <source>
        <dbReference type="ARBA" id="ARBA00023125"/>
    </source>
</evidence>
<sequence length="405" mass="45066">MDRRSRHAPKQPGKCAIWGPIRQVACWLAALPACCIRRPQRSLPETLLTYVLTNHTQGPAFAHACVWVPPCCCFLNPSHRLRTDTLSWGGGACLRGASSTPSTLYNSSRPGCKSLWRSLDRLTHHSSDTDPDHALPSLASVYIVPTLILTSNLSQLASTSKLACSYTSHLSQPTIPIVGPSGTQLLHMDHSLPLNMYDDVDAFLDMDAPYIYDEPEQYLDTASSSESTSPIMSSFDTTFVNDFNGVDQSMYPSPMSSNRDTASPQPTSDDKATTAKAPAKRKRENRYKNAPPSVLSRRRAQNRASQRAYRERKDQRIKDLEVMLSEQKQKNDSLGQAYSSLHAEYLKLRGLQSRTQQVPRQHTAPPMSYDATAAAAAHMVMPTHTGTMDFADNMYMFQDMQSYTL</sequence>
<feature type="compositionally biased region" description="Polar residues" evidence="9">
    <location>
        <begin position="246"/>
        <end position="267"/>
    </location>
</feature>
<dbReference type="GO" id="GO:0000976">
    <property type="term" value="F:transcription cis-regulatory region binding"/>
    <property type="evidence" value="ECO:0007669"/>
    <property type="project" value="InterPro"/>
</dbReference>
<evidence type="ECO:0000256" key="8">
    <source>
        <dbReference type="ARBA" id="ARBA00044067"/>
    </source>
</evidence>
<keyword evidence="12" id="KW-1185">Reference proteome</keyword>
<comment type="subcellular location">
    <subcellularLocation>
        <location evidence="2">Nucleus</location>
    </subcellularLocation>
</comment>
<dbReference type="Pfam" id="PF00170">
    <property type="entry name" value="bZIP_1"/>
    <property type="match status" value="1"/>
</dbReference>
<dbReference type="SUPFAM" id="SSF57959">
    <property type="entry name" value="Leucine zipper domain"/>
    <property type="match status" value="1"/>
</dbReference>
<protein>
    <recommendedName>
        <fullName evidence="8">Putative transcription factor kapC</fullName>
    </recommendedName>
</protein>
<dbReference type="InterPro" id="IPR046347">
    <property type="entry name" value="bZIP_sf"/>
</dbReference>
<keyword evidence="5" id="KW-0238">DNA-binding</keyword>
<organism evidence="11 12">
    <name type="scientific">Colletotrichum destructivum</name>
    <dbReference type="NCBI Taxonomy" id="34406"/>
    <lineage>
        <taxon>Eukaryota</taxon>
        <taxon>Fungi</taxon>
        <taxon>Dikarya</taxon>
        <taxon>Ascomycota</taxon>
        <taxon>Pezizomycotina</taxon>
        <taxon>Sordariomycetes</taxon>
        <taxon>Hypocreomycetidae</taxon>
        <taxon>Glomerellales</taxon>
        <taxon>Glomerellaceae</taxon>
        <taxon>Colletotrichum</taxon>
        <taxon>Colletotrichum destructivum species complex</taxon>
    </lineage>
</organism>
<evidence type="ECO:0000256" key="1">
    <source>
        <dbReference type="ARBA" id="ARBA00004049"/>
    </source>
</evidence>
<dbReference type="PANTHER" id="PTHR40621:SF11">
    <property type="entry name" value="TRANSCRIPTION FACTOR KAPC-RELATED"/>
    <property type="match status" value="1"/>
</dbReference>
<dbReference type="CDD" id="cd14688">
    <property type="entry name" value="bZIP_YAP"/>
    <property type="match status" value="1"/>
</dbReference>
<keyword evidence="7" id="KW-0539">Nucleus</keyword>
<evidence type="ECO:0000256" key="4">
    <source>
        <dbReference type="ARBA" id="ARBA00023015"/>
    </source>
</evidence>
<gene>
    <name evidence="11" type="ORF">CDEST_13682</name>
</gene>
<name>A0AAX4IZW7_9PEZI</name>
<accession>A0AAX4IZW7</accession>
<dbReference type="PANTHER" id="PTHR40621">
    <property type="entry name" value="TRANSCRIPTION FACTOR KAPC-RELATED"/>
    <property type="match status" value="1"/>
</dbReference>
<dbReference type="KEGG" id="cdet:87950182"/>
<dbReference type="AlphaFoldDB" id="A0AAX4IZW7"/>
<dbReference type="EMBL" id="CP137313">
    <property type="protein sequence ID" value="WQF88668.1"/>
    <property type="molecule type" value="Genomic_DNA"/>
</dbReference>
<proteinExistence type="inferred from homology"/>
<evidence type="ECO:0000259" key="10">
    <source>
        <dbReference type="PROSITE" id="PS50217"/>
    </source>
</evidence>
<dbReference type="PROSITE" id="PS00036">
    <property type="entry name" value="BZIP_BASIC"/>
    <property type="match status" value="1"/>
</dbReference>
<reference evidence="12" key="1">
    <citation type="journal article" date="2023" name="bioRxiv">
        <title>Complete genome of the Medicago anthracnose fungus, Colletotrichum destructivum, reveals a mini-chromosome-like region within a core chromosome.</title>
        <authorList>
            <person name="Lapalu N."/>
            <person name="Simon A."/>
            <person name="Lu A."/>
            <person name="Plaumann P.-L."/>
            <person name="Amselem J."/>
            <person name="Pigne S."/>
            <person name="Auger A."/>
            <person name="Koch C."/>
            <person name="Dallery J.-F."/>
            <person name="O'Connell R.J."/>
        </authorList>
    </citation>
    <scope>NUCLEOTIDE SEQUENCE [LARGE SCALE GENOMIC DNA]</scope>
    <source>
        <strain evidence="12">CBS 520.97</strain>
    </source>
</reference>
<dbReference type="InterPro" id="IPR004827">
    <property type="entry name" value="bZIP"/>
</dbReference>
<dbReference type="GO" id="GO:0090575">
    <property type="term" value="C:RNA polymerase II transcription regulator complex"/>
    <property type="evidence" value="ECO:0007669"/>
    <property type="project" value="TreeGrafter"/>
</dbReference>
<dbReference type="Proteomes" id="UP001322277">
    <property type="component" value="Chromosome 9"/>
</dbReference>
<comment type="function">
    <text evidence="1">Putative transcription factor.</text>
</comment>
<evidence type="ECO:0000256" key="7">
    <source>
        <dbReference type="ARBA" id="ARBA00023242"/>
    </source>
</evidence>
<evidence type="ECO:0000256" key="2">
    <source>
        <dbReference type="ARBA" id="ARBA00004123"/>
    </source>
</evidence>
<keyword evidence="6" id="KW-0804">Transcription</keyword>
<evidence type="ECO:0000256" key="6">
    <source>
        <dbReference type="ARBA" id="ARBA00023163"/>
    </source>
</evidence>
<dbReference type="Gene3D" id="1.20.5.170">
    <property type="match status" value="1"/>
</dbReference>
<evidence type="ECO:0000256" key="3">
    <source>
        <dbReference type="ARBA" id="ARBA00007163"/>
    </source>
</evidence>
<keyword evidence="4" id="KW-0805">Transcription regulation</keyword>
<dbReference type="RefSeq" id="XP_062785889.1">
    <property type="nucleotide sequence ID" value="XM_062929838.1"/>
</dbReference>
<evidence type="ECO:0000313" key="11">
    <source>
        <dbReference type="EMBL" id="WQF88668.1"/>
    </source>
</evidence>
<feature type="domain" description="BZIP" evidence="10">
    <location>
        <begin position="297"/>
        <end position="349"/>
    </location>
</feature>
<dbReference type="GeneID" id="87950182"/>
<dbReference type="PROSITE" id="PS50217">
    <property type="entry name" value="BZIP"/>
    <property type="match status" value="1"/>
</dbReference>
<feature type="region of interest" description="Disordered" evidence="9">
    <location>
        <begin position="246"/>
        <end position="314"/>
    </location>
</feature>
<evidence type="ECO:0000313" key="12">
    <source>
        <dbReference type="Proteomes" id="UP001322277"/>
    </source>
</evidence>